<sequence>MLSELSTAKNLTFELESIEALSTISDKLANKPSPFRNLNYVKLPREYNESSLMDTLRSYLLGGSSRGIIFTTLPQNTISHTEEHVVEDSVVDADRIGDIVAPVGKIGKDPVSSSAGNLDFGLWRGHRVNSEFVCLLDRIMLKYPKTFENFTTNNKKLSTMNLNMLCNLLSKKKMLCNSMNDFIKISMNGVDSEMLVEYRNAFSYLQNIGFNVSWAVSRLEYVEHLWFSNPPIPELNAIDCRIDDDKSKLQELQACVDDAKIKLQDLQAHVNDACYCQNDDLVF</sequence>
<proteinExistence type="predicted"/>
<evidence type="ECO:0000313" key="2">
    <source>
        <dbReference type="Proteomes" id="UP001237642"/>
    </source>
</evidence>
<reference evidence="1" key="2">
    <citation type="submission" date="2023-05" db="EMBL/GenBank/DDBJ databases">
        <authorList>
            <person name="Schelkunov M.I."/>
        </authorList>
    </citation>
    <scope>NUCLEOTIDE SEQUENCE</scope>
    <source>
        <strain evidence="1">Hsosn_3</strain>
        <tissue evidence="1">Leaf</tissue>
    </source>
</reference>
<accession>A0AAD8JH33</accession>
<comment type="caution">
    <text evidence="1">The sequence shown here is derived from an EMBL/GenBank/DDBJ whole genome shotgun (WGS) entry which is preliminary data.</text>
</comment>
<name>A0AAD8JH33_9APIA</name>
<dbReference type="AlphaFoldDB" id="A0AAD8JH33"/>
<protein>
    <submittedName>
        <fullName evidence="1">Uncharacterized protein</fullName>
    </submittedName>
</protein>
<dbReference type="Proteomes" id="UP001237642">
    <property type="component" value="Unassembled WGS sequence"/>
</dbReference>
<dbReference type="EMBL" id="JAUIZM010000001">
    <property type="protein sequence ID" value="KAK1403018.1"/>
    <property type="molecule type" value="Genomic_DNA"/>
</dbReference>
<gene>
    <name evidence="1" type="ORF">POM88_002623</name>
</gene>
<organism evidence="1 2">
    <name type="scientific">Heracleum sosnowskyi</name>
    <dbReference type="NCBI Taxonomy" id="360622"/>
    <lineage>
        <taxon>Eukaryota</taxon>
        <taxon>Viridiplantae</taxon>
        <taxon>Streptophyta</taxon>
        <taxon>Embryophyta</taxon>
        <taxon>Tracheophyta</taxon>
        <taxon>Spermatophyta</taxon>
        <taxon>Magnoliopsida</taxon>
        <taxon>eudicotyledons</taxon>
        <taxon>Gunneridae</taxon>
        <taxon>Pentapetalae</taxon>
        <taxon>asterids</taxon>
        <taxon>campanulids</taxon>
        <taxon>Apiales</taxon>
        <taxon>Apiaceae</taxon>
        <taxon>Apioideae</taxon>
        <taxon>apioid superclade</taxon>
        <taxon>Tordylieae</taxon>
        <taxon>Tordyliinae</taxon>
        <taxon>Heracleum</taxon>
    </lineage>
</organism>
<evidence type="ECO:0000313" key="1">
    <source>
        <dbReference type="EMBL" id="KAK1403018.1"/>
    </source>
</evidence>
<keyword evidence="2" id="KW-1185">Reference proteome</keyword>
<reference evidence="1" key="1">
    <citation type="submission" date="2023-02" db="EMBL/GenBank/DDBJ databases">
        <title>Genome of toxic invasive species Heracleum sosnowskyi carries increased number of genes despite the absence of recent whole-genome duplications.</title>
        <authorList>
            <person name="Schelkunov M."/>
            <person name="Shtratnikova V."/>
            <person name="Makarenko M."/>
            <person name="Klepikova A."/>
            <person name="Omelchenko D."/>
            <person name="Novikova G."/>
            <person name="Obukhova E."/>
            <person name="Bogdanov V."/>
            <person name="Penin A."/>
            <person name="Logacheva M."/>
        </authorList>
    </citation>
    <scope>NUCLEOTIDE SEQUENCE</scope>
    <source>
        <strain evidence="1">Hsosn_3</strain>
        <tissue evidence="1">Leaf</tissue>
    </source>
</reference>